<comment type="caution">
    <text evidence="1">The sequence shown here is derived from an EMBL/GenBank/DDBJ whole genome shotgun (WGS) entry which is preliminary data.</text>
</comment>
<dbReference type="AlphaFoldDB" id="A0A256A910"/>
<evidence type="ECO:0000313" key="1">
    <source>
        <dbReference type="EMBL" id="OYQ49644.1"/>
    </source>
</evidence>
<name>A0A256A910_9FLAO</name>
<organism evidence="1 2">
    <name type="scientific">Flavobacterium cyanobacteriorum</name>
    <dbReference type="NCBI Taxonomy" id="2022802"/>
    <lineage>
        <taxon>Bacteria</taxon>
        <taxon>Pseudomonadati</taxon>
        <taxon>Bacteroidota</taxon>
        <taxon>Flavobacteriia</taxon>
        <taxon>Flavobacteriales</taxon>
        <taxon>Flavobacteriaceae</taxon>
        <taxon>Flavobacterium</taxon>
    </lineage>
</organism>
<keyword evidence="2" id="KW-1185">Reference proteome</keyword>
<sequence>MTTKLINELQKHQPLKVEQIKTWLVENENYFNFLINESSCHIWRKFSNNKSKCLLLASLCSDRKEDCKAIEVYYKLHKELETYNKQNLVKDVLAEYEQIKDSFDDVYNWVEKYQGFSGFYGLEIRTEIKNELGQNITFQLDETEFETALKFNDVVLDIYCTEEYQIRDELNKTNAMFKL</sequence>
<evidence type="ECO:0000313" key="2">
    <source>
        <dbReference type="Proteomes" id="UP000216605"/>
    </source>
</evidence>
<protein>
    <submittedName>
        <fullName evidence="1">Uncharacterized protein</fullName>
    </submittedName>
</protein>
<dbReference type="OrthoDB" id="1350813at2"/>
<accession>A0A256A910</accession>
<dbReference type="EMBL" id="NOXV01000037">
    <property type="protein sequence ID" value="OYQ49644.1"/>
    <property type="molecule type" value="Genomic_DNA"/>
</dbReference>
<dbReference type="Proteomes" id="UP000216605">
    <property type="component" value="Unassembled WGS sequence"/>
</dbReference>
<gene>
    <name evidence="1" type="ORF">CHU92_00310</name>
</gene>
<reference evidence="1 2" key="1">
    <citation type="submission" date="2017-07" db="EMBL/GenBank/DDBJ databases">
        <title>Flavobacterium cyanobacteriorum sp. nov., isolated from cyanobacterial aggregates in a eutrophic lake.</title>
        <authorList>
            <person name="Cai H."/>
        </authorList>
    </citation>
    <scope>NUCLEOTIDE SEQUENCE [LARGE SCALE GENOMIC DNA]</scope>
    <source>
        <strain evidence="1 2">TH021</strain>
    </source>
</reference>
<dbReference type="RefSeq" id="WP_094411457.1">
    <property type="nucleotide sequence ID" value="NZ_NOXV01000037.1"/>
</dbReference>
<proteinExistence type="predicted"/>